<dbReference type="Gene3D" id="3.40.630.30">
    <property type="match status" value="1"/>
</dbReference>
<dbReference type="GO" id="GO:0016746">
    <property type="term" value="F:acyltransferase activity"/>
    <property type="evidence" value="ECO:0007669"/>
    <property type="project" value="UniProtKB-KW"/>
</dbReference>
<dbReference type="EC" id="2.3.1.-" evidence="2"/>
<dbReference type="EMBL" id="JBHSRF010000034">
    <property type="protein sequence ID" value="MFC6083853.1"/>
    <property type="molecule type" value="Genomic_DNA"/>
</dbReference>
<protein>
    <submittedName>
        <fullName evidence="2">GNAT family N-acetyltransferase</fullName>
        <ecNumber evidence="2">2.3.1.-</ecNumber>
    </submittedName>
</protein>
<dbReference type="InterPro" id="IPR038740">
    <property type="entry name" value="BioF2-like_GNAT_dom"/>
</dbReference>
<name>A0ABW1NLX8_9ACTN</name>
<evidence type="ECO:0000313" key="2">
    <source>
        <dbReference type="EMBL" id="MFC6083853.1"/>
    </source>
</evidence>
<dbReference type="Proteomes" id="UP001596137">
    <property type="component" value="Unassembled WGS sequence"/>
</dbReference>
<evidence type="ECO:0000259" key="1">
    <source>
        <dbReference type="Pfam" id="PF13480"/>
    </source>
</evidence>
<keyword evidence="2" id="KW-0808">Transferase</keyword>
<dbReference type="Pfam" id="PF13480">
    <property type="entry name" value="Acetyltransf_6"/>
    <property type="match status" value="1"/>
</dbReference>
<comment type="caution">
    <text evidence="2">The sequence shown here is derived from an EMBL/GenBank/DDBJ whole genome shotgun (WGS) entry which is preliminary data.</text>
</comment>
<dbReference type="RefSeq" id="WP_380756284.1">
    <property type="nucleotide sequence ID" value="NZ_JBHSRF010000034.1"/>
</dbReference>
<accession>A0ABW1NLX8</accession>
<keyword evidence="3" id="KW-1185">Reference proteome</keyword>
<proteinExistence type="predicted"/>
<feature type="domain" description="BioF2-like acetyltransferase" evidence="1">
    <location>
        <begin position="174"/>
        <end position="311"/>
    </location>
</feature>
<dbReference type="SUPFAM" id="SSF55729">
    <property type="entry name" value="Acyl-CoA N-acyltransferases (Nat)"/>
    <property type="match status" value="1"/>
</dbReference>
<organism evidence="2 3">
    <name type="scientific">Sphaerisporangium aureirubrum</name>
    <dbReference type="NCBI Taxonomy" id="1544736"/>
    <lineage>
        <taxon>Bacteria</taxon>
        <taxon>Bacillati</taxon>
        <taxon>Actinomycetota</taxon>
        <taxon>Actinomycetes</taxon>
        <taxon>Streptosporangiales</taxon>
        <taxon>Streptosporangiaceae</taxon>
        <taxon>Sphaerisporangium</taxon>
    </lineage>
</organism>
<dbReference type="InterPro" id="IPR016181">
    <property type="entry name" value="Acyl_CoA_acyltransferase"/>
</dbReference>
<reference evidence="3" key="1">
    <citation type="journal article" date="2019" name="Int. J. Syst. Evol. Microbiol.">
        <title>The Global Catalogue of Microorganisms (GCM) 10K type strain sequencing project: providing services to taxonomists for standard genome sequencing and annotation.</title>
        <authorList>
            <consortium name="The Broad Institute Genomics Platform"/>
            <consortium name="The Broad Institute Genome Sequencing Center for Infectious Disease"/>
            <person name="Wu L."/>
            <person name="Ma J."/>
        </authorList>
    </citation>
    <scope>NUCLEOTIDE SEQUENCE [LARGE SCALE GENOMIC DNA]</scope>
    <source>
        <strain evidence="3">JCM 30346</strain>
    </source>
</reference>
<evidence type="ECO:0000313" key="3">
    <source>
        <dbReference type="Proteomes" id="UP001596137"/>
    </source>
</evidence>
<sequence>MTADATWYEQVADLPEMPIWAEHITLTPHWAAAWEKVTTEQVRDFRHLLLSDGDDAELVSYYLVDHSPFWTENEQVVGVDPVWPGPVVYAPSTYAEYGGAGAKRTDFIAEAVDRGLELTREWGAVALVFSNLTPDVLSRWSAIRPTSMSVLFDVAYFAPIGQSIEDFLAMRPGSNVRREFRRQWRRGMDAGLKVRRLFGTEMVPVLDEFAALTVDTSAAHGYNMYGADLFHAVAEVPGAIMLAAEHDGTLAGGFLCLRHGNRLSAWTAGIDYPRLRNLHTYGTLAYEAVSYAVDSGAAIIDMGRSNHLYKQRLGLTGVDLYAGVYLAEDDYNIQASLTELHIRLIARNHAGRRP</sequence>
<keyword evidence="2" id="KW-0012">Acyltransferase</keyword>
<gene>
    <name evidence="2" type="ORF">ACFP1K_21985</name>
</gene>